<evidence type="ECO:0000256" key="1">
    <source>
        <dbReference type="SAM" id="SignalP"/>
    </source>
</evidence>
<dbReference type="Proteomes" id="UP000054498">
    <property type="component" value="Unassembled WGS sequence"/>
</dbReference>
<proteinExistence type="predicted"/>
<dbReference type="Gene3D" id="3.20.20.70">
    <property type="entry name" value="Aldolase class I"/>
    <property type="match status" value="2"/>
</dbReference>
<dbReference type="PANTHER" id="PTHR35273:SF2">
    <property type="entry name" value="ALPHA-GALACTOSIDASE"/>
    <property type="match status" value="1"/>
</dbReference>
<dbReference type="RefSeq" id="XP_013898663.1">
    <property type="nucleotide sequence ID" value="XM_014043209.1"/>
</dbReference>
<dbReference type="EMBL" id="KK101785">
    <property type="protein sequence ID" value="KIY99643.1"/>
    <property type="molecule type" value="Genomic_DNA"/>
</dbReference>
<dbReference type="InterPro" id="IPR017853">
    <property type="entry name" value="GH"/>
</dbReference>
<name>A0A0D2KWK3_9CHLO</name>
<keyword evidence="4" id="KW-1185">Reference proteome</keyword>
<feature type="signal peptide" evidence="1">
    <location>
        <begin position="1"/>
        <end position="19"/>
    </location>
</feature>
<feature type="domain" description="Glycoside-hydrolase family GH114 TIM-barrel" evidence="2">
    <location>
        <begin position="277"/>
        <end position="490"/>
    </location>
</feature>
<dbReference type="STRING" id="145388.A0A0D2KWK3"/>
<evidence type="ECO:0000313" key="4">
    <source>
        <dbReference type="Proteomes" id="UP000054498"/>
    </source>
</evidence>
<dbReference type="InterPro" id="IPR004352">
    <property type="entry name" value="GH114_TIM-barrel"/>
</dbReference>
<feature type="domain" description="Glycoside-hydrolase family GH114 TIM-barrel" evidence="2">
    <location>
        <begin position="30"/>
        <end position="250"/>
    </location>
</feature>
<dbReference type="SUPFAM" id="SSF51445">
    <property type="entry name" value="(Trans)glycosidases"/>
    <property type="match status" value="2"/>
</dbReference>
<dbReference type="PANTHER" id="PTHR35273">
    <property type="entry name" value="ALPHA-1,4 POLYGALACTOSAMINIDASE, PUTATIVE (AFU_ORTHOLOGUE AFUA_3G07890)-RELATED"/>
    <property type="match status" value="1"/>
</dbReference>
<dbReference type="AlphaFoldDB" id="A0A0D2KWK3"/>
<dbReference type="GeneID" id="25741194"/>
<dbReference type="OrthoDB" id="2108802at2759"/>
<dbReference type="KEGG" id="mng:MNEG_8318"/>
<dbReference type="Pfam" id="PF03537">
    <property type="entry name" value="Glyco_hydro_114"/>
    <property type="match status" value="2"/>
</dbReference>
<accession>A0A0D2KWK3</accession>
<reference evidence="3 4" key="1">
    <citation type="journal article" date="2013" name="BMC Genomics">
        <title>Reconstruction of the lipid metabolism for the microalga Monoraphidium neglectum from its genome sequence reveals characteristics suitable for biofuel production.</title>
        <authorList>
            <person name="Bogen C."/>
            <person name="Al-Dilaimi A."/>
            <person name="Albersmeier A."/>
            <person name="Wichmann J."/>
            <person name="Grundmann M."/>
            <person name="Rupp O."/>
            <person name="Lauersen K.J."/>
            <person name="Blifernez-Klassen O."/>
            <person name="Kalinowski J."/>
            <person name="Goesmann A."/>
            <person name="Mussgnug J.H."/>
            <person name="Kruse O."/>
        </authorList>
    </citation>
    <scope>NUCLEOTIDE SEQUENCE [LARGE SCALE GENOMIC DNA]</scope>
    <source>
        <strain evidence="3 4">SAG 48.87</strain>
    </source>
</reference>
<feature type="chain" id="PRO_5002245938" description="Glycoside-hydrolase family GH114 TIM-barrel domain-containing protein" evidence="1">
    <location>
        <begin position="20"/>
        <end position="515"/>
    </location>
</feature>
<sequence length="515" mass="56391">MKAAIALALLGICCRLAAAQRWQPALSDRFDYQLGELFVVPTHFKPGVNVYVLDGWDTPASTVAWLHGQGARVVCYFSAGSFEDWRSDAGQFTAADKGLAMGDWPGEWWLNIRTDNVRRIMAARIAMCKSKGFDAVDPDNVDGYTNPNGVGLTAADQAAFNTFLADQAHAQGLAIGLKNDLNQVQQLVGKFDFFVNEQCTQYSECGMYSPAKAIGKPVWNIEYTSTNFAKACPSQASFGMRTILKTLALKSLPFAECANNPWPIARWQPRASDNLGFQIMLTAAYKPTMWLSNARVYIIDLFLNTPTATASITAKGGFAVCHFNAGQFDSGTPDAAAFLPADKPAGSWLDIRSQNVRQIMRARLELCKSKGFVGVVPDSVDAYSNANGIGLTALDQLSYNQFLADSAHTLGLAIGLRNDLEQIQQLLPSFDFFVNESCMKFNECQLYKPAQLANLPVWQIEYGTTSSTTTAFKNVCRCQATWGIKSIYKKNLGTFRTACASTSKACPFAARRLLA</sequence>
<evidence type="ECO:0000259" key="2">
    <source>
        <dbReference type="Pfam" id="PF03537"/>
    </source>
</evidence>
<evidence type="ECO:0000313" key="3">
    <source>
        <dbReference type="EMBL" id="KIY99643.1"/>
    </source>
</evidence>
<keyword evidence="1" id="KW-0732">Signal</keyword>
<protein>
    <recommendedName>
        <fullName evidence="2">Glycoside-hydrolase family GH114 TIM-barrel domain-containing protein</fullName>
    </recommendedName>
</protein>
<gene>
    <name evidence="3" type="ORF">MNEG_8318</name>
</gene>
<organism evidence="3 4">
    <name type="scientific">Monoraphidium neglectum</name>
    <dbReference type="NCBI Taxonomy" id="145388"/>
    <lineage>
        <taxon>Eukaryota</taxon>
        <taxon>Viridiplantae</taxon>
        <taxon>Chlorophyta</taxon>
        <taxon>core chlorophytes</taxon>
        <taxon>Chlorophyceae</taxon>
        <taxon>CS clade</taxon>
        <taxon>Sphaeropleales</taxon>
        <taxon>Selenastraceae</taxon>
        <taxon>Monoraphidium</taxon>
    </lineage>
</organism>
<dbReference type="InterPro" id="IPR013785">
    <property type="entry name" value="Aldolase_TIM"/>
</dbReference>